<organism evidence="6 7">
    <name type="scientific">Nematostella vectensis</name>
    <name type="common">Starlet sea anemone</name>
    <dbReference type="NCBI Taxonomy" id="45351"/>
    <lineage>
        <taxon>Eukaryota</taxon>
        <taxon>Metazoa</taxon>
        <taxon>Cnidaria</taxon>
        <taxon>Anthozoa</taxon>
        <taxon>Hexacorallia</taxon>
        <taxon>Actiniaria</taxon>
        <taxon>Edwardsiidae</taxon>
        <taxon>Nematostella</taxon>
    </lineage>
</organism>
<dbReference type="GO" id="GO:0005201">
    <property type="term" value="F:extracellular matrix structural constituent"/>
    <property type="evidence" value="ECO:0007669"/>
    <property type="project" value="InterPro"/>
</dbReference>
<evidence type="ECO:0000256" key="3">
    <source>
        <dbReference type="ARBA" id="ARBA00023119"/>
    </source>
</evidence>
<evidence type="ECO:0000313" key="6">
    <source>
        <dbReference type="EMBL" id="EDO25419.1"/>
    </source>
</evidence>
<feature type="non-terminal residue" evidence="6">
    <location>
        <position position="151"/>
    </location>
</feature>
<keyword evidence="3" id="KW-0176">Collagen</keyword>
<dbReference type="EMBL" id="DS479729">
    <property type="protein sequence ID" value="EDO25419.1"/>
    <property type="molecule type" value="Genomic_DNA"/>
</dbReference>
<dbReference type="PhylomeDB" id="A8DWJ0"/>
<dbReference type="Proteomes" id="UP000001593">
    <property type="component" value="Unassembled WGS sequence"/>
</dbReference>
<dbReference type="STRING" id="45351.A8DWJ0"/>
<keyword evidence="4" id="KW-1015">Disulfide bond</keyword>
<gene>
    <name evidence="6" type="ORF">NEMVEDRAFT_v1g226013</name>
</gene>
<comment type="subcellular location">
    <subcellularLocation>
        <location evidence="1">Secreted</location>
    </subcellularLocation>
</comment>
<dbReference type="AlphaFoldDB" id="A8DWJ0"/>
<dbReference type="PANTHER" id="PTHR16146:SF46">
    <property type="entry name" value="INTELECTIN-1A-RELATED"/>
    <property type="match status" value="1"/>
</dbReference>
<feature type="domain" description="Fibrinogen C-terminal" evidence="5">
    <location>
        <begin position="1"/>
        <end position="45"/>
    </location>
</feature>
<dbReference type="Pfam" id="PF01410">
    <property type="entry name" value="COLFI"/>
    <property type="match status" value="1"/>
</dbReference>
<dbReference type="InterPro" id="IPR002181">
    <property type="entry name" value="Fibrinogen_a/b/g_C_dom"/>
</dbReference>
<keyword evidence="7" id="KW-1185">Reference proteome</keyword>
<protein>
    <recommendedName>
        <fullName evidence="5">Fibrinogen C-terminal domain-containing protein</fullName>
    </recommendedName>
</protein>
<dbReference type="InParanoid" id="A8DWJ0"/>
<evidence type="ECO:0000256" key="2">
    <source>
        <dbReference type="ARBA" id="ARBA00022525"/>
    </source>
</evidence>
<dbReference type="GO" id="GO:0005581">
    <property type="term" value="C:collagen trimer"/>
    <property type="evidence" value="ECO:0007669"/>
    <property type="project" value="UniProtKB-KW"/>
</dbReference>
<dbReference type="GO" id="GO:0005615">
    <property type="term" value="C:extracellular space"/>
    <property type="evidence" value="ECO:0000318"/>
    <property type="project" value="GO_Central"/>
</dbReference>
<dbReference type="NCBIfam" id="NF040941">
    <property type="entry name" value="GGGWT_bact"/>
    <property type="match status" value="1"/>
</dbReference>
<name>A8DWJ0_NEMVE</name>
<dbReference type="eggNOG" id="KOG1242">
    <property type="taxonomic scope" value="Eukaryota"/>
</dbReference>
<evidence type="ECO:0000256" key="1">
    <source>
        <dbReference type="ARBA" id="ARBA00004613"/>
    </source>
</evidence>
<dbReference type="InterPro" id="IPR000885">
    <property type="entry name" value="Fib_collagen_C"/>
</dbReference>
<dbReference type="PANTHER" id="PTHR16146">
    <property type="entry name" value="INTELECTIN"/>
    <property type="match status" value="1"/>
</dbReference>
<dbReference type="GO" id="GO:0070492">
    <property type="term" value="F:oligosaccharide binding"/>
    <property type="evidence" value="ECO:0000318"/>
    <property type="project" value="GO_Central"/>
</dbReference>
<dbReference type="HOGENOM" id="CLU_1736054_0_0_1"/>
<keyword evidence="2" id="KW-0964">Secreted</keyword>
<evidence type="ECO:0000313" key="7">
    <source>
        <dbReference type="Proteomes" id="UP000001593"/>
    </source>
</evidence>
<sequence>TDCQDIRTRYPSLTSGMFFLDPDAGSHDNAFMAYCDMTTEGGGWTMCYTSDELANPKTDAVERASGQPHQSQVVSEGLVAASILMRLSLADVQAETKISSLWPILLDAKKQVFVSEKFMAAASDDTMLMLQCVIEKLFVSFSSQLSKNNTQ</sequence>
<proteinExistence type="predicted"/>
<dbReference type="SUPFAM" id="SSF56496">
    <property type="entry name" value="Fibrinogen C-terminal domain-like"/>
    <property type="match status" value="1"/>
</dbReference>
<evidence type="ECO:0000259" key="5">
    <source>
        <dbReference type="PROSITE" id="PS51406"/>
    </source>
</evidence>
<reference evidence="6 7" key="1">
    <citation type="journal article" date="2007" name="Science">
        <title>Sea anemone genome reveals ancestral eumetazoan gene repertoire and genomic organization.</title>
        <authorList>
            <person name="Putnam N.H."/>
            <person name="Srivastava M."/>
            <person name="Hellsten U."/>
            <person name="Dirks B."/>
            <person name="Chapman J."/>
            <person name="Salamov A."/>
            <person name="Terry A."/>
            <person name="Shapiro H."/>
            <person name="Lindquist E."/>
            <person name="Kapitonov V.V."/>
            <person name="Jurka J."/>
            <person name="Genikhovich G."/>
            <person name="Grigoriev I.V."/>
            <person name="Lucas S.M."/>
            <person name="Steele R.E."/>
            <person name="Finnerty J.R."/>
            <person name="Technau U."/>
            <person name="Martindale M.Q."/>
            <person name="Rokhsar D.S."/>
        </authorList>
    </citation>
    <scope>NUCLEOTIDE SEQUENCE [LARGE SCALE GENOMIC DNA]</scope>
    <source>
        <strain evidence="7">CH2 X CH6</strain>
    </source>
</reference>
<dbReference type="InterPro" id="IPR036056">
    <property type="entry name" value="Fibrinogen-like_C"/>
</dbReference>
<dbReference type="PROSITE" id="PS51406">
    <property type="entry name" value="FIBRINOGEN_C_2"/>
    <property type="match status" value="1"/>
</dbReference>
<dbReference type="Gene3D" id="2.60.120.1000">
    <property type="match status" value="1"/>
</dbReference>
<accession>A8DWJ0</accession>
<evidence type="ECO:0000256" key="4">
    <source>
        <dbReference type="ARBA" id="ARBA00023157"/>
    </source>
</evidence>